<dbReference type="AlphaFoldDB" id="A0A0L0MFB4"/>
<organism evidence="1 2">
    <name type="scientific">Candidatus Burkholderia verschuerenii</name>
    <dbReference type="NCBI Taxonomy" id="242163"/>
    <lineage>
        <taxon>Bacteria</taxon>
        <taxon>Pseudomonadati</taxon>
        <taxon>Pseudomonadota</taxon>
        <taxon>Betaproteobacteria</taxon>
        <taxon>Burkholderiales</taxon>
        <taxon>Burkholderiaceae</taxon>
        <taxon>Burkholderia</taxon>
    </lineage>
</organism>
<dbReference type="EMBL" id="LFJJ01000037">
    <property type="protein sequence ID" value="KND60975.1"/>
    <property type="molecule type" value="Genomic_DNA"/>
</dbReference>
<dbReference type="RefSeq" id="WP_050453126.1">
    <property type="nucleotide sequence ID" value="NZ_LFJJ01000037.1"/>
</dbReference>
<dbReference type="PATRIC" id="fig|242163.4.peg.4859"/>
<dbReference type="Pfam" id="PF19474">
    <property type="entry name" value="DUF6011"/>
    <property type="match status" value="1"/>
</dbReference>
<evidence type="ECO:0000313" key="2">
    <source>
        <dbReference type="Proteomes" id="UP000036959"/>
    </source>
</evidence>
<proteinExistence type="predicted"/>
<reference evidence="2" key="1">
    <citation type="submission" date="2015-06" db="EMBL/GenBank/DDBJ databases">
        <title>Comparative genomics of Burkholderia leaf nodule symbionts.</title>
        <authorList>
            <person name="Carlier A."/>
            <person name="Eberl L."/>
            <person name="Pinto-Carbo M."/>
        </authorList>
    </citation>
    <scope>NUCLEOTIDE SEQUENCE [LARGE SCALE GENOMIC DNA]</scope>
    <source>
        <strain evidence="2">UZHbot4</strain>
    </source>
</reference>
<accession>A0A0L0MFB4</accession>
<sequence length="136" mass="15118">MCTCGICGKPLTDPVSVQFGVGPVCRINIKLREAKNMTESLFGPRAVFTYELRGNVVCIVDQDEGRSVTNDVENVLSDIARDGVELREHRVIYRDTLGIWDEIVLTKAGRYKTFKSLNARELDDALAKVQAPQCAD</sequence>
<evidence type="ECO:0000313" key="1">
    <source>
        <dbReference type="EMBL" id="KND60975.1"/>
    </source>
</evidence>
<protein>
    <submittedName>
        <fullName evidence="1">Uncharacterized protein</fullName>
    </submittedName>
</protein>
<keyword evidence="2" id="KW-1185">Reference proteome</keyword>
<dbReference type="Proteomes" id="UP000036959">
    <property type="component" value="Unassembled WGS sequence"/>
</dbReference>
<comment type="caution">
    <text evidence="1">The sequence shown here is derived from an EMBL/GenBank/DDBJ whole genome shotgun (WGS) entry which is preliminary data.</text>
</comment>
<name>A0A0L0MFB4_9BURK</name>
<dbReference type="InterPro" id="IPR046053">
    <property type="entry name" value="DUF6011"/>
</dbReference>
<dbReference type="OrthoDB" id="8001497at2"/>
<gene>
    <name evidence="1" type="ORF">BVER_00854c</name>
</gene>